<dbReference type="RefSeq" id="WP_185049224.1">
    <property type="nucleotide sequence ID" value="NZ_BAABIX010000003.1"/>
</dbReference>
<dbReference type="EMBL" id="JACHGN010000004">
    <property type="protein sequence ID" value="MBB5132351.1"/>
    <property type="molecule type" value="Genomic_DNA"/>
</dbReference>
<evidence type="ECO:0000256" key="1">
    <source>
        <dbReference type="ARBA" id="ARBA00022747"/>
    </source>
</evidence>
<dbReference type="InterPro" id="IPR003356">
    <property type="entry name" value="DNA_methylase_A-5"/>
</dbReference>
<dbReference type="GO" id="GO:0008170">
    <property type="term" value="F:N-methyltransferase activity"/>
    <property type="evidence" value="ECO:0007669"/>
    <property type="project" value="InterPro"/>
</dbReference>
<comment type="caution">
    <text evidence="5">The sequence shown here is derived from an EMBL/GenBank/DDBJ whole genome shotgun (WGS) entry which is preliminary data.</text>
</comment>
<evidence type="ECO:0000313" key="5">
    <source>
        <dbReference type="EMBL" id="MBB5132351.1"/>
    </source>
</evidence>
<dbReference type="CDD" id="cd02440">
    <property type="entry name" value="AdoMet_MTases"/>
    <property type="match status" value="1"/>
</dbReference>
<dbReference type="SUPFAM" id="SSF53335">
    <property type="entry name" value="S-adenosyl-L-methionine-dependent methyltransferases"/>
    <property type="match status" value="1"/>
</dbReference>
<dbReference type="GO" id="GO:0003677">
    <property type="term" value="F:DNA binding"/>
    <property type="evidence" value="ECO:0007669"/>
    <property type="project" value="UniProtKB-KW"/>
</dbReference>
<keyword evidence="1" id="KW-0680">Restriction system</keyword>
<evidence type="ECO:0000256" key="3">
    <source>
        <dbReference type="SAM" id="MobiDB-lite"/>
    </source>
</evidence>
<dbReference type="AlphaFoldDB" id="A0A840P3A3"/>
<dbReference type="PANTHER" id="PTHR42998">
    <property type="entry name" value="TYPE I RESTRICTION ENZYME HINDVIIP M PROTEIN-RELATED"/>
    <property type="match status" value="1"/>
</dbReference>
<proteinExistence type="predicted"/>
<keyword evidence="6" id="KW-1185">Reference proteome</keyword>
<feature type="region of interest" description="Disordered" evidence="3">
    <location>
        <begin position="128"/>
        <end position="157"/>
    </location>
</feature>
<feature type="domain" description="DNA methylase adenine-specific" evidence="4">
    <location>
        <begin position="175"/>
        <end position="367"/>
    </location>
</feature>
<name>A0A840P3A3_9ACTN</name>
<dbReference type="InterPro" id="IPR044946">
    <property type="entry name" value="Restrct_endonuc_typeI_TRD_sf"/>
</dbReference>
<dbReference type="Gene3D" id="3.90.220.20">
    <property type="entry name" value="DNA methylase specificity domains"/>
    <property type="match status" value="1"/>
</dbReference>
<evidence type="ECO:0000256" key="2">
    <source>
        <dbReference type="ARBA" id="ARBA00023125"/>
    </source>
</evidence>
<dbReference type="Proteomes" id="UP000578449">
    <property type="component" value="Unassembled WGS sequence"/>
</dbReference>
<keyword evidence="2" id="KW-0238">DNA-binding</keyword>
<dbReference type="Gene3D" id="3.40.50.150">
    <property type="entry name" value="Vaccinia Virus protein VP39"/>
    <property type="match status" value="1"/>
</dbReference>
<evidence type="ECO:0000313" key="6">
    <source>
        <dbReference type="Proteomes" id="UP000578449"/>
    </source>
</evidence>
<dbReference type="PRINTS" id="PR00507">
    <property type="entry name" value="N12N6MTFRASE"/>
</dbReference>
<dbReference type="Pfam" id="PF02384">
    <property type="entry name" value="N6_Mtase"/>
    <property type="match status" value="1"/>
</dbReference>
<dbReference type="PANTHER" id="PTHR42998:SF1">
    <property type="entry name" value="TYPE I RESTRICTION ENZYME HINDI METHYLASE SUBUNIT"/>
    <property type="match status" value="1"/>
</dbReference>
<gene>
    <name evidence="5" type="ORF">HNP84_002067</name>
</gene>
<dbReference type="GO" id="GO:0009307">
    <property type="term" value="P:DNA restriction-modification system"/>
    <property type="evidence" value="ECO:0007669"/>
    <property type="project" value="UniProtKB-KW"/>
</dbReference>
<dbReference type="InterPro" id="IPR052916">
    <property type="entry name" value="Type-I_RE_MTase_Subunit"/>
</dbReference>
<reference evidence="5 6" key="1">
    <citation type="submission" date="2020-08" db="EMBL/GenBank/DDBJ databases">
        <title>Genomic Encyclopedia of Type Strains, Phase IV (KMG-IV): sequencing the most valuable type-strain genomes for metagenomic binning, comparative biology and taxonomic classification.</title>
        <authorList>
            <person name="Goeker M."/>
        </authorList>
    </citation>
    <scope>NUCLEOTIDE SEQUENCE [LARGE SCALE GENOMIC DNA]</scope>
    <source>
        <strain evidence="5 6">DSM 45615</strain>
    </source>
</reference>
<dbReference type="SUPFAM" id="SSF116734">
    <property type="entry name" value="DNA methylase specificity domain"/>
    <property type="match status" value="1"/>
</dbReference>
<protein>
    <recommendedName>
        <fullName evidence="4">DNA methylase adenine-specific domain-containing protein</fullName>
    </recommendedName>
</protein>
<sequence>MRSDATVNAGDIARLAGVGRAAVSNWRRRYEDFPRPVGGTATNPEFSLHEIEDWLRKNGKVYEVSLGDRVWQRLRASGDDLHLGELVARAGALLLYLTRDAKGWRRLAAEPDARFVRQLPAAVAAATVDLPHTPGPGLPREAEDGPPSTPEPGWPDPELARLIAELSAELGPVAAFELLCERYAEAHSRRLDVTRPEVAELMARLVVPEGGGDVLDPACGVGTLLLHASARGRGIRALGQEASPAAATITAVRLLLRGSHAEIISGDSLRRDGFGEERADAVICHPPFNERAWGFDELTGDPRWEYGLPPRGESELAWVQHCLARTRPGGAVAILMPSGAAGRRPGRRIRGNLLRAGALRGVVALSPTGPDLWLLRRPEPGERPPSRLLLMDAGEDLAQVERAWRAYLRDPEAGATGPGHAVRIIDLLDDEVDLGPARHRPRRSGADLGREFTAARDRLRAASEALGAAVSALEVVADRRQPLMTSVGELVKAGLVTIHQAPFKMATGSGEVPVLQADDVAAGRAPSGRTPGGRGLVRLEPGDVVVSAMGAVRVLRPGDPILAPGPGGADETTPGGVVLGPQLTLYRVDPDRLDPDFLAGYLRHAGTSAATRPGASRADARRARVPRLPLAEQRAYGAAFRTLLALEAEVRETAELGETLVRLGVEGLADGHLRPYAEGA</sequence>
<organism evidence="5 6">
    <name type="scientific">Thermocatellispora tengchongensis</name>
    <dbReference type="NCBI Taxonomy" id="1073253"/>
    <lineage>
        <taxon>Bacteria</taxon>
        <taxon>Bacillati</taxon>
        <taxon>Actinomycetota</taxon>
        <taxon>Actinomycetes</taxon>
        <taxon>Streptosporangiales</taxon>
        <taxon>Streptosporangiaceae</taxon>
        <taxon>Thermocatellispora</taxon>
    </lineage>
</organism>
<dbReference type="InterPro" id="IPR029063">
    <property type="entry name" value="SAM-dependent_MTases_sf"/>
</dbReference>
<accession>A0A840P3A3</accession>
<evidence type="ECO:0000259" key="4">
    <source>
        <dbReference type="Pfam" id="PF02384"/>
    </source>
</evidence>